<feature type="region of interest" description="Disordered" evidence="5">
    <location>
        <begin position="792"/>
        <end position="817"/>
    </location>
</feature>
<evidence type="ECO:0000313" key="7">
    <source>
        <dbReference type="Proteomes" id="UP001652623"/>
    </source>
</evidence>
<evidence type="ECO:0000256" key="1">
    <source>
        <dbReference type="ARBA" id="ARBA00004123"/>
    </source>
</evidence>
<evidence type="ECO:0000256" key="3">
    <source>
        <dbReference type="ARBA" id="ARBA00022664"/>
    </source>
</evidence>
<evidence type="ECO:0000256" key="4">
    <source>
        <dbReference type="ARBA" id="ARBA00023242"/>
    </source>
</evidence>
<dbReference type="GeneID" id="107419011"/>
<dbReference type="InterPro" id="IPR044976">
    <property type="entry name" value="FIPS5/FIPS3-like"/>
</dbReference>
<evidence type="ECO:0000256" key="2">
    <source>
        <dbReference type="ARBA" id="ARBA00007459"/>
    </source>
</evidence>
<keyword evidence="7" id="KW-1185">Reference proteome</keyword>
<dbReference type="PANTHER" id="PTHR36884:SF4">
    <property type="entry name" value="FIP1[III]-LIKE PROTEIN"/>
    <property type="match status" value="1"/>
</dbReference>
<dbReference type="PANTHER" id="PTHR36884">
    <property type="entry name" value="FIP1[III]-LIKE PROTEIN"/>
    <property type="match status" value="1"/>
</dbReference>
<dbReference type="InterPro" id="IPR007854">
    <property type="entry name" value="Fip1_dom"/>
</dbReference>
<feature type="compositionally biased region" description="Basic and acidic residues" evidence="5">
    <location>
        <begin position="382"/>
        <end position="407"/>
    </location>
</feature>
<dbReference type="FunCoup" id="A0A6P4A549">
    <property type="interactions" value="351"/>
</dbReference>
<comment type="subcellular location">
    <subcellularLocation>
        <location evidence="1">Nucleus</location>
    </subcellularLocation>
</comment>
<dbReference type="SMR" id="A0A6P4A549"/>
<evidence type="ECO:0000256" key="5">
    <source>
        <dbReference type="SAM" id="MobiDB-lite"/>
    </source>
</evidence>
<organism evidence="7 8">
    <name type="scientific">Ziziphus jujuba</name>
    <name type="common">Chinese jujube</name>
    <name type="synonym">Ziziphus sativa</name>
    <dbReference type="NCBI Taxonomy" id="326968"/>
    <lineage>
        <taxon>Eukaryota</taxon>
        <taxon>Viridiplantae</taxon>
        <taxon>Streptophyta</taxon>
        <taxon>Embryophyta</taxon>
        <taxon>Tracheophyta</taxon>
        <taxon>Spermatophyta</taxon>
        <taxon>Magnoliopsida</taxon>
        <taxon>eudicotyledons</taxon>
        <taxon>Gunneridae</taxon>
        <taxon>Pentapetalae</taxon>
        <taxon>rosids</taxon>
        <taxon>fabids</taxon>
        <taxon>Rosales</taxon>
        <taxon>Rhamnaceae</taxon>
        <taxon>Paliureae</taxon>
        <taxon>Ziziphus</taxon>
    </lineage>
</organism>
<feature type="compositionally biased region" description="Basic and acidic residues" evidence="5">
    <location>
        <begin position="792"/>
        <end position="807"/>
    </location>
</feature>
<protein>
    <submittedName>
        <fullName evidence="8">FIP1[III]-like protein isoform X1</fullName>
    </submittedName>
</protein>
<dbReference type="KEGG" id="zju:107419011"/>
<dbReference type="AlphaFoldDB" id="A0A6P4A549"/>
<comment type="similarity">
    <text evidence="2">Belongs to the FIP1 family.</text>
</comment>
<feature type="region of interest" description="Disordered" evidence="5">
    <location>
        <begin position="112"/>
        <end position="134"/>
    </location>
</feature>
<proteinExistence type="inferred from homology"/>
<dbReference type="Pfam" id="PF05182">
    <property type="entry name" value="Fip1"/>
    <property type="match status" value="1"/>
</dbReference>
<dbReference type="InParanoid" id="A0A6P4A549"/>
<evidence type="ECO:0000313" key="8">
    <source>
        <dbReference type="RefSeq" id="XP_015883211.3"/>
    </source>
</evidence>
<feature type="region of interest" description="Disordered" evidence="5">
    <location>
        <begin position="35"/>
        <end position="74"/>
    </location>
</feature>
<dbReference type="GO" id="GO:0005634">
    <property type="term" value="C:nucleus"/>
    <property type="evidence" value="ECO:0007669"/>
    <property type="project" value="UniProtKB-SubCell"/>
</dbReference>
<name>A0A6P4A549_ZIZJJ</name>
<feature type="domain" description="Pre-mRNA polyadenylation factor Fip1" evidence="6">
    <location>
        <begin position="214"/>
        <end position="255"/>
    </location>
</feature>
<dbReference type="RefSeq" id="XP_015883211.3">
    <property type="nucleotide sequence ID" value="XM_016027725.4"/>
</dbReference>
<keyword evidence="3" id="KW-0507">mRNA processing</keyword>
<dbReference type="Proteomes" id="UP001652623">
    <property type="component" value="Chromosome 11"/>
</dbReference>
<keyword evidence="4" id="KW-0539">Nucleus</keyword>
<reference evidence="8" key="1">
    <citation type="submission" date="2025-08" db="UniProtKB">
        <authorList>
            <consortium name="RefSeq"/>
        </authorList>
    </citation>
    <scope>IDENTIFICATION</scope>
    <source>
        <tissue evidence="8">Seedling</tissue>
    </source>
</reference>
<gene>
    <name evidence="8" type="primary">LOC107419011</name>
</gene>
<accession>A0A6P4A549</accession>
<sequence length="1199" mass="137756">MEDFDDDFGELYADVEAQSSSVMNWVPEFHRLYTGPEVEDNSDSTGNAMNAGPSSKEGFASALNNNPSSIGNDSTLKSATCLERNEENYGSDSEDDLNILLNDEDCESKNFLVSDRGSMKNDKDNEDDDDDGGGGIVAGKEFKCVRTHGSSFPSNVTSSVSVRDKWDYNVCGVPKGSNSCQIALNRASFPSSMLTQSGYGPYGFSLPWYRFIFDVNIDTFEEKPWRYPGVDVTDFFNFGFNEDSWKQYCDSLEQFQRHTFMQSGVSVYESSKLYQVHEAGTGYDKLVQETGDEMPQVESGNLASPSRFVDYGESHLELPKGRVIQVEDGITERQPSADIRRRPRNRDSGVVIQITVQDFSEEVSDSPERLGHAHSTIPQASENEKFVAKDNKDASHPESCKGDEHSVESLEGNVGFERCSQKATAFKPMTSYPDNHGNGQSPDVDVHHLKKINSFSSEGTVGLLETVKNTNDSVCKTTVADPCIIETELLLGDEVELSPTSSCFASDTETSKDSILFFHEEAARPVRRSSMDPGTKLRESISSYHKNSKANGAKRKSVEIRDCSRYKFPNKDKQKHHTRKHETPLQPKKKTIYDNDASPISDGEQLYDRDCLLLNHSRQKEKLQDLEFSDKILAYRQESKHSRYYDGRRYAESHICNVGRNYPCSKGSRNFHEESNPYVRKKSKERGYLFEGGKRERYHCGRRNLTMDRSPLTYKESGNLVPRISSITFENMDSQFKRQSERLQFRKLYNHNNQFLGHGCDDFEQNRYVRSVPLTDLERDILHENSKRMLPHIRRESKDSHRSRYDDPPSLELDSSWSEETEDEYYRNLDNMYLSHQSEREFFEADRVSWNDSISQRLDAFDSRLTGRYQRHGRQLLSREERQNNWFDNYDDADEIEDGTFYPNEQDNLGQGRCNQQPDVLHWAENDLTMRHRDEKMNPEKSSFFCNGSVGRGRSPATYGSPHDDMQAKQHVFKKMRNGSNTLFTNRSSKMYTSKHEQTVLRSRNSIDLIVDEGKSSRRCPRARNLKYDGRSENGDPEIAEEQLIKSVYFNEFPRKKEILHELQKDGHHYNNEKSHQKFPVLRNEDFDIEEGQIVTEETYITGIIGRSHATECQVVNCNMKRQLQCRETTSNPGKIVGANDDQRIVEMLAKMEKRRERFKEPITVNKEEENCLKAEVLIVDTVENKQHRPARKRRWGGG</sequence>
<evidence type="ECO:0000259" key="6">
    <source>
        <dbReference type="Pfam" id="PF05182"/>
    </source>
</evidence>
<feature type="region of interest" description="Disordered" evidence="5">
    <location>
        <begin position="361"/>
        <end position="407"/>
    </location>
</feature>
<feature type="region of interest" description="Disordered" evidence="5">
    <location>
        <begin position="569"/>
        <end position="594"/>
    </location>
</feature>
<dbReference type="GO" id="GO:0006397">
    <property type="term" value="P:mRNA processing"/>
    <property type="evidence" value="ECO:0007669"/>
    <property type="project" value="UniProtKB-KW"/>
</dbReference>
<feature type="compositionally biased region" description="Polar residues" evidence="5">
    <location>
        <begin position="62"/>
        <end position="74"/>
    </location>
</feature>